<sequence length="486" mass="52220">MGLQTLLTAAFAASAAAETIHGVVVFTRHGDRTTRMFPGYHLTNLGAQQAYNSGQFYRERYVATGSESQIAGIAPDEVDSRQVWASAPNQGLLFQTANNFLQGLYPPLADLDESLAAEALTNGSDYTGPIDGYQFILIQGQPATSQDAIWIKGDDNCPAHIASQKSYLNTSEYQAVYDETDEFYSRFVPLLGPILGDDGVNYENAYEIFDLMNVASIHNQSIADEIDPSDLDQLRYLADQWEYNTNFNASEPERMIGAKTLIGGILRQMNTTVAARGRSNKFQLFSGSYDTFVSFFGLTNLTSADPNFYGIPDYASTIAFEMFTEGGDAESPAQFPDEDAVNDTLQVRFRFRNGTDGAAPFDAYPLFGGQELALPYGQFRDRMKAVGITSAGQWCTTCGSLQDFCVAANQTYEGAESSSSSASGGSSKGLSNAAAGGIGAGVTLAVVAIVGVLAYLVVRRRRSGSGAATPNFSVPSEKRSDSGSSV</sequence>
<evidence type="ECO:0000256" key="2">
    <source>
        <dbReference type="SAM" id="MobiDB-lite"/>
    </source>
</evidence>
<dbReference type="GeneID" id="19972487"/>
<feature type="chain" id="PRO_5004824671" description="Acid phosphatase" evidence="4">
    <location>
        <begin position="18"/>
        <end position="486"/>
    </location>
</feature>
<accession>W2RYM4</accession>
<keyword evidence="4" id="KW-0732">Signal</keyword>
<evidence type="ECO:0000256" key="4">
    <source>
        <dbReference type="SAM" id="SignalP"/>
    </source>
</evidence>
<dbReference type="SUPFAM" id="SSF53254">
    <property type="entry name" value="Phosphoglycerate mutase-like"/>
    <property type="match status" value="1"/>
</dbReference>
<dbReference type="PANTHER" id="PTHR11567">
    <property type="entry name" value="ACID PHOSPHATASE-RELATED"/>
    <property type="match status" value="1"/>
</dbReference>
<dbReference type="CDD" id="cd07061">
    <property type="entry name" value="HP_HAP_like"/>
    <property type="match status" value="1"/>
</dbReference>
<protein>
    <recommendedName>
        <fullName evidence="7">Acid phosphatase</fullName>
    </recommendedName>
</protein>
<feature type="signal peptide" evidence="4">
    <location>
        <begin position="1"/>
        <end position="17"/>
    </location>
</feature>
<dbReference type="InterPro" id="IPR050645">
    <property type="entry name" value="Histidine_acid_phosphatase"/>
</dbReference>
<reference evidence="5 6" key="1">
    <citation type="submission" date="2013-03" db="EMBL/GenBank/DDBJ databases">
        <title>The Genome Sequence of Phialophora europaea CBS 101466.</title>
        <authorList>
            <consortium name="The Broad Institute Genomics Platform"/>
            <person name="Cuomo C."/>
            <person name="de Hoog S."/>
            <person name="Gorbushina A."/>
            <person name="Walker B."/>
            <person name="Young S.K."/>
            <person name="Zeng Q."/>
            <person name="Gargeya S."/>
            <person name="Fitzgerald M."/>
            <person name="Haas B."/>
            <person name="Abouelleil A."/>
            <person name="Allen A.W."/>
            <person name="Alvarado L."/>
            <person name="Arachchi H.M."/>
            <person name="Berlin A.M."/>
            <person name="Chapman S.B."/>
            <person name="Gainer-Dewar J."/>
            <person name="Goldberg J."/>
            <person name="Griggs A."/>
            <person name="Gujja S."/>
            <person name="Hansen M."/>
            <person name="Howarth C."/>
            <person name="Imamovic A."/>
            <person name="Ireland A."/>
            <person name="Larimer J."/>
            <person name="McCowan C."/>
            <person name="Murphy C."/>
            <person name="Pearson M."/>
            <person name="Poon T.W."/>
            <person name="Priest M."/>
            <person name="Roberts A."/>
            <person name="Saif S."/>
            <person name="Shea T."/>
            <person name="Sisk P."/>
            <person name="Sykes S."/>
            <person name="Wortman J."/>
            <person name="Nusbaum C."/>
            <person name="Birren B."/>
        </authorList>
    </citation>
    <scope>NUCLEOTIDE SEQUENCE [LARGE SCALE GENOMIC DNA]</scope>
    <source>
        <strain evidence="5 6">CBS 101466</strain>
    </source>
</reference>
<dbReference type="OrthoDB" id="258392at2759"/>
<evidence type="ECO:0000313" key="5">
    <source>
        <dbReference type="EMBL" id="ETN40868.1"/>
    </source>
</evidence>
<dbReference type="Pfam" id="PF00328">
    <property type="entry name" value="His_Phos_2"/>
    <property type="match status" value="1"/>
</dbReference>
<dbReference type="InParanoid" id="W2RYM4"/>
<proteinExistence type="inferred from homology"/>
<feature type="transmembrane region" description="Helical" evidence="3">
    <location>
        <begin position="433"/>
        <end position="458"/>
    </location>
</feature>
<dbReference type="AlphaFoldDB" id="W2RYM4"/>
<dbReference type="InterPro" id="IPR029033">
    <property type="entry name" value="His_PPase_superfam"/>
</dbReference>
<keyword evidence="3" id="KW-1133">Transmembrane helix</keyword>
<dbReference type="InterPro" id="IPR000560">
    <property type="entry name" value="His_Pase_clade-2"/>
</dbReference>
<keyword evidence="3" id="KW-0472">Membrane</keyword>
<gene>
    <name evidence="5" type="ORF">HMPREF1541_05148</name>
</gene>
<dbReference type="Proteomes" id="UP000030752">
    <property type="component" value="Unassembled WGS sequence"/>
</dbReference>
<dbReference type="HOGENOM" id="CLU_023111_1_0_1"/>
<keyword evidence="3" id="KW-0812">Transmembrane</keyword>
<feature type="compositionally biased region" description="Basic and acidic residues" evidence="2">
    <location>
        <begin position="476"/>
        <end position="486"/>
    </location>
</feature>
<comment type="similarity">
    <text evidence="1">Belongs to the histidine acid phosphatase family.</text>
</comment>
<evidence type="ECO:0000256" key="3">
    <source>
        <dbReference type="SAM" id="Phobius"/>
    </source>
</evidence>
<dbReference type="GO" id="GO:0016791">
    <property type="term" value="F:phosphatase activity"/>
    <property type="evidence" value="ECO:0007669"/>
    <property type="project" value="TreeGrafter"/>
</dbReference>
<evidence type="ECO:0008006" key="7">
    <source>
        <dbReference type="Google" id="ProtNLM"/>
    </source>
</evidence>
<dbReference type="EMBL" id="KB822720">
    <property type="protein sequence ID" value="ETN40868.1"/>
    <property type="molecule type" value="Genomic_DNA"/>
</dbReference>
<dbReference type="PANTHER" id="PTHR11567:SF142">
    <property type="entry name" value="PHOSPHOGLYCERATE MUTASE-LIKE PROTEIN"/>
    <property type="match status" value="1"/>
</dbReference>
<name>W2RYM4_CYPE1</name>
<feature type="region of interest" description="Disordered" evidence="2">
    <location>
        <begin position="465"/>
        <end position="486"/>
    </location>
</feature>
<keyword evidence="6" id="KW-1185">Reference proteome</keyword>
<dbReference type="RefSeq" id="XP_008717711.1">
    <property type="nucleotide sequence ID" value="XM_008719489.1"/>
</dbReference>
<dbReference type="VEuPathDB" id="FungiDB:HMPREF1541_05148"/>
<dbReference type="STRING" id="1220924.W2RYM4"/>
<dbReference type="eggNOG" id="ENOG502RCH9">
    <property type="taxonomic scope" value="Eukaryota"/>
</dbReference>
<dbReference type="Gene3D" id="3.40.50.1240">
    <property type="entry name" value="Phosphoglycerate mutase-like"/>
    <property type="match status" value="1"/>
</dbReference>
<organism evidence="5 6">
    <name type="scientific">Cyphellophora europaea (strain CBS 101466)</name>
    <name type="common">Phialophora europaea</name>
    <dbReference type="NCBI Taxonomy" id="1220924"/>
    <lineage>
        <taxon>Eukaryota</taxon>
        <taxon>Fungi</taxon>
        <taxon>Dikarya</taxon>
        <taxon>Ascomycota</taxon>
        <taxon>Pezizomycotina</taxon>
        <taxon>Eurotiomycetes</taxon>
        <taxon>Chaetothyriomycetidae</taxon>
        <taxon>Chaetothyriales</taxon>
        <taxon>Cyphellophoraceae</taxon>
        <taxon>Cyphellophora</taxon>
    </lineage>
</organism>
<evidence type="ECO:0000256" key="1">
    <source>
        <dbReference type="ARBA" id="ARBA00005375"/>
    </source>
</evidence>
<evidence type="ECO:0000313" key="6">
    <source>
        <dbReference type="Proteomes" id="UP000030752"/>
    </source>
</evidence>